<organism evidence="2 3">
    <name type="scientific">Sphingomonas tagetis</name>
    <dbReference type="NCBI Taxonomy" id="2949092"/>
    <lineage>
        <taxon>Bacteria</taxon>
        <taxon>Pseudomonadati</taxon>
        <taxon>Pseudomonadota</taxon>
        <taxon>Alphaproteobacteria</taxon>
        <taxon>Sphingomonadales</taxon>
        <taxon>Sphingomonadaceae</taxon>
        <taxon>Sphingomonas</taxon>
    </lineage>
</organism>
<proteinExistence type="predicted"/>
<keyword evidence="1" id="KW-0732">Signal</keyword>
<dbReference type="EMBL" id="JAMLDX010000003">
    <property type="protein sequence ID" value="MCP3729764.1"/>
    <property type="molecule type" value="Genomic_DNA"/>
</dbReference>
<dbReference type="NCBIfam" id="NF047636">
    <property type="entry name" value="CC_3452_fam"/>
    <property type="match status" value="1"/>
</dbReference>
<sequence length="103" mass="10596">MIRFAPLAAAAMSLVALAPAAAVAQSSGYYAATALEAPKKASFVTQNTIWKCKDGVCVAPRSPSQDKVMCERAVDRIGTLSAFSVGGAAFDAATLEACNARAR</sequence>
<reference evidence="2" key="1">
    <citation type="submission" date="2022-05" db="EMBL/GenBank/DDBJ databases">
        <title>Sphingomonas sp. strain MG17 Genome sequencing and assembly.</title>
        <authorList>
            <person name="Kim I."/>
        </authorList>
    </citation>
    <scope>NUCLEOTIDE SEQUENCE</scope>
    <source>
        <strain evidence="2">MG17</strain>
    </source>
</reference>
<feature type="chain" id="PRO_5040974434" description="YARHG domain-containing protein" evidence="1">
    <location>
        <begin position="25"/>
        <end position="103"/>
    </location>
</feature>
<protein>
    <recommendedName>
        <fullName evidence="4">YARHG domain-containing protein</fullName>
    </recommendedName>
</protein>
<dbReference type="Pfam" id="PF26624">
    <property type="entry name" value="DUF8200"/>
    <property type="match status" value="1"/>
</dbReference>
<accession>A0A9X2HIK2</accession>
<dbReference type="InterPro" id="IPR058067">
    <property type="entry name" value="CC_3452-like"/>
</dbReference>
<dbReference type="RefSeq" id="WP_254291862.1">
    <property type="nucleotide sequence ID" value="NZ_JAMLDX010000003.1"/>
</dbReference>
<evidence type="ECO:0000256" key="1">
    <source>
        <dbReference type="SAM" id="SignalP"/>
    </source>
</evidence>
<feature type="signal peptide" evidence="1">
    <location>
        <begin position="1"/>
        <end position="24"/>
    </location>
</feature>
<keyword evidence="3" id="KW-1185">Reference proteome</keyword>
<comment type="caution">
    <text evidence="2">The sequence shown here is derived from an EMBL/GenBank/DDBJ whole genome shotgun (WGS) entry which is preliminary data.</text>
</comment>
<evidence type="ECO:0000313" key="3">
    <source>
        <dbReference type="Proteomes" id="UP001139451"/>
    </source>
</evidence>
<name>A0A9X2HIK2_9SPHN</name>
<dbReference type="AlphaFoldDB" id="A0A9X2HIK2"/>
<evidence type="ECO:0008006" key="4">
    <source>
        <dbReference type="Google" id="ProtNLM"/>
    </source>
</evidence>
<dbReference type="InterPro" id="IPR058513">
    <property type="entry name" value="DUF8200"/>
</dbReference>
<gene>
    <name evidence="2" type="ORF">M9978_04910</name>
</gene>
<evidence type="ECO:0000313" key="2">
    <source>
        <dbReference type="EMBL" id="MCP3729764.1"/>
    </source>
</evidence>
<dbReference type="Proteomes" id="UP001139451">
    <property type="component" value="Unassembled WGS sequence"/>
</dbReference>